<accession>A0A167HIK3</accession>
<dbReference type="Proteomes" id="UP000077013">
    <property type="component" value="Unassembled WGS sequence"/>
</dbReference>
<dbReference type="InterPro" id="IPR005467">
    <property type="entry name" value="His_kinase_dom"/>
</dbReference>
<evidence type="ECO:0000256" key="1">
    <source>
        <dbReference type="ARBA" id="ARBA00000085"/>
    </source>
</evidence>
<evidence type="ECO:0000256" key="5">
    <source>
        <dbReference type="ARBA" id="ARBA00022692"/>
    </source>
</evidence>
<dbReference type="InterPro" id="IPR050428">
    <property type="entry name" value="TCS_sensor_his_kinase"/>
</dbReference>
<feature type="transmembrane region" description="Helical" evidence="8">
    <location>
        <begin position="137"/>
        <end position="160"/>
    </location>
</feature>
<dbReference type="EC" id="2.7.13.3" evidence="2"/>
<evidence type="ECO:0000256" key="8">
    <source>
        <dbReference type="SAM" id="Phobius"/>
    </source>
</evidence>
<name>A0A167HIK3_9FLAO</name>
<keyword evidence="11" id="KW-1185">Reference proteome</keyword>
<evidence type="ECO:0000256" key="6">
    <source>
        <dbReference type="ARBA" id="ARBA00022777"/>
    </source>
</evidence>
<dbReference type="PROSITE" id="PS50109">
    <property type="entry name" value="HIS_KIN"/>
    <property type="match status" value="1"/>
</dbReference>
<dbReference type="InterPro" id="IPR036097">
    <property type="entry name" value="HisK_dim/P_sf"/>
</dbReference>
<dbReference type="Gene3D" id="1.10.287.130">
    <property type="match status" value="1"/>
</dbReference>
<dbReference type="CDD" id="cd00075">
    <property type="entry name" value="HATPase"/>
    <property type="match status" value="1"/>
</dbReference>
<reference evidence="10 11" key="1">
    <citation type="submission" date="2016-02" db="EMBL/GenBank/DDBJ databases">
        <title>Ulvibacter sp. LPB0005, isolated from Thais luteostoma.</title>
        <authorList>
            <person name="Shin S.-K."/>
            <person name="Yi H."/>
        </authorList>
    </citation>
    <scope>NUCLEOTIDE SEQUENCE [LARGE SCALE GENOMIC DNA]</scope>
    <source>
        <strain evidence="10 11">LPB0005</strain>
    </source>
</reference>
<dbReference type="SUPFAM" id="SSF47384">
    <property type="entry name" value="Homodimeric domain of signal transducing histidine kinase"/>
    <property type="match status" value="1"/>
</dbReference>
<dbReference type="PANTHER" id="PTHR45436:SF5">
    <property type="entry name" value="SENSOR HISTIDINE KINASE TRCS"/>
    <property type="match status" value="1"/>
</dbReference>
<dbReference type="GO" id="GO:0005886">
    <property type="term" value="C:plasma membrane"/>
    <property type="evidence" value="ECO:0007669"/>
    <property type="project" value="TreeGrafter"/>
</dbReference>
<proteinExistence type="predicted"/>
<dbReference type="STRING" id="1763537.ULVI_08690"/>
<evidence type="ECO:0000259" key="9">
    <source>
        <dbReference type="PROSITE" id="PS50109"/>
    </source>
</evidence>
<dbReference type="GO" id="GO:0000155">
    <property type="term" value="F:phosphorelay sensor kinase activity"/>
    <property type="evidence" value="ECO:0007669"/>
    <property type="project" value="InterPro"/>
</dbReference>
<dbReference type="OrthoDB" id="1522504at2"/>
<dbReference type="PANTHER" id="PTHR45436">
    <property type="entry name" value="SENSOR HISTIDINE KINASE YKOH"/>
    <property type="match status" value="1"/>
</dbReference>
<keyword evidence="4" id="KW-0808">Transferase</keyword>
<evidence type="ECO:0000256" key="2">
    <source>
        <dbReference type="ARBA" id="ARBA00012438"/>
    </source>
</evidence>
<dbReference type="SMART" id="SM00388">
    <property type="entry name" value="HisKA"/>
    <property type="match status" value="1"/>
</dbReference>
<dbReference type="AlphaFoldDB" id="A0A167HIK3"/>
<dbReference type="RefSeq" id="WP_068591853.1">
    <property type="nucleotide sequence ID" value="NZ_LRXL01000037.1"/>
</dbReference>
<keyword evidence="8" id="KW-0472">Membrane</keyword>
<comment type="caution">
    <text evidence="10">The sequence shown here is derived from an EMBL/GenBank/DDBJ whole genome shotgun (WGS) entry which is preliminary data.</text>
</comment>
<dbReference type="InterPro" id="IPR003594">
    <property type="entry name" value="HATPase_dom"/>
</dbReference>
<feature type="domain" description="Histidine kinase" evidence="9">
    <location>
        <begin position="222"/>
        <end position="426"/>
    </location>
</feature>
<keyword evidence="3" id="KW-0597">Phosphoprotein</keyword>
<protein>
    <recommendedName>
        <fullName evidence="2">histidine kinase</fullName>
        <ecNumber evidence="2">2.7.13.3</ecNumber>
    </recommendedName>
</protein>
<keyword evidence="5 8" id="KW-0812">Transmembrane</keyword>
<dbReference type="EMBL" id="LRXL01000037">
    <property type="protein sequence ID" value="OAB78650.1"/>
    <property type="molecule type" value="Genomic_DNA"/>
</dbReference>
<gene>
    <name evidence="10" type="ORF">ULVI_08690</name>
</gene>
<dbReference type="Pfam" id="PF02518">
    <property type="entry name" value="HATPase_c"/>
    <property type="match status" value="1"/>
</dbReference>
<evidence type="ECO:0000313" key="11">
    <source>
        <dbReference type="Proteomes" id="UP000077013"/>
    </source>
</evidence>
<dbReference type="InterPro" id="IPR036890">
    <property type="entry name" value="HATPase_C_sf"/>
</dbReference>
<dbReference type="Gene3D" id="3.30.565.10">
    <property type="entry name" value="Histidine kinase-like ATPase, C-terminal domain"/>
    <property type="match status" value="1"/>
</dbReference>
<dbReference type="SUPFAM" id="SSF55874">
    <property type="entry name" value="ATPase domain of HSP90 chaperone/DNA topoisomerase II/histidine kinase"/>
    <property type="match status" value="1"/>
</dbReference>
<sequence length="426" mass="49065">MKLLNYTSKYLALVLLLLITSWAVLFYYAMLDEIYDSLDDGLENQKLLMVERAAEDPTILSQDDPEFKKHVYNFTPISRKTYLNFKESYRDTSMFMLNEKDFEPVRIYESAVAYGDDHYKLKIITSMVEEDDLVQDLAVYLIGLYIILISSILLLNNLLLKKIWKPFYNLIAQLRDFKIEKNTTIAIPDTTIEEFNLLNTTVDKLIKKSTGSYVAQKQFIENASHELQTPLAISINKLELFLENNTLNEKQSKDLATVLDNLGKLTRMNKSLLLLSKIENQQFEEEALVDFAALTKRIISDFEDLAHHKQMEIKFISEGTFKLNMNEDLAIILLTNLIKNALIHGKKKEEILITLQKNSWQISNYGITNELDKTTLFSRFKKTGNLKKSTGLGLAIAKAVADKYSLELGYNFKDFHTFNIALPLNS</sequence>
<keyword evidence="7 8" id="KW-1133">Transmembrane helix</keyword>
<organism evidence="10 11">
    <name type="scientific">Cochleicola gelatinilyticus</name>
    <dbReference type="NCBI Taxonomy" id="1763537"/>
    <lineage>
        <taxon>Bacteria</taxon>
        <taxon>Pseudomonadati</taxon>
        <taxon>Bacteroidota</taxon>
        <taxon>Flavobacteriia</taxon>
        <taxon>Flavobacteriales</taxon>
        <taxon>Flavobacteriaceae</taxon>
        <taxon>Cochleicola</taxon>
    </lineage>
</organism>
<keyword evidence="6 10" id="KW-0418">Kinase</keyword>
<evidence type="ECO:0000256" key="7">
    <source>
        <dbReference type="ARBA" id="ARBA00022989"/>
    </source>
</evidence>
<evidence type="ECO:0000256" key="4">
    <source>
        <dbReference type="ARBA" id="ARBA00022679"/>
    </source>
</evidence>
<dbReference type="SMART" id="SM00387">
    <property type="entry name" value="HATPase_c"/>
    <property type="match status" value="1"/>
</dbReference>
<comment type="catalytic activity">
    <reaction evidence="1">
        <text>ATP + protein L-histidine = ADP + protein N-phospho-L-histidine.</text>
        <dbReference type="EC" id="2.7.13.3"/>
    </reaction>
</comment>
<dbReference type="CDD" id="cd00082">
    <property type="entry name" value="HisKA"/>
    <property type="match status" value="1"/>
</dbReference>
<evidence type="ECO:0000256" key="3">
    <source>
        <dbReference type="ARBA" id="ARBA00022553"/>
    </source>
</evidence>
<dbReference type="InterPro" id="IPR003661">
    <property type="entry name" value="HisK_dim/P_dom"/>
</dbReference>
<evidence type="ECO:0000313" key="10">
    <source>
        <dbReference type="EMBL" id="OAB78650.1"/>
    </source>
</evidence>
<feature type="transmembrane region" description="Helical" evidence="8">
    <location>
        <begin position="12"/>
        <end position="30"/>
    </location>
</feature>
<dbReference type="Pfam" id="PF00512">
    <property type="entry name" value="HisKA"/>
    <property type="match status" value="1"/>
</dbReference>